<dbReference type="AlphaFoldDB" id="A0A815RUU5"/>
<evidence type="ECO:0000313" key="5">
    <source>
        <dbReference type="EMBL" id="CAF4007758.1"/>
    </source>
</evidence>
<dbReference type="SUPFAM" id="SSF52949">
    <property type="entry name" value="Macro domain-like"/>
    <property type="match status" value="1"/>
</dbReference>
<protein>
    <recommendedName>
        <fullName evidence="2">TIR domain-containing protein</fullName>
    </recommendedName>
</protein>
<evidence type="ECO:0000313" key="3">
    <source>
        <dbReference type="EMBL" id="CAF1482820.1"/>
    </source>
</evidence>
<organism evidence="3 6">
    <name type="scientific">Rotaria magnacalcarata</name>
    <dbReference type="NCBI Taxonomy" id="392030"/>
    <lineage>
        <taxon>Eukaryota</taxon>
        <taxon>Metazoa</taxon>
        <taxon>Spiralia</taxon>
        <taxon>Gnathifera</taxon>
        <taxon>Rotifera</taxon>
        <taxon>Eurotatoria</taxon>
        <taxon>Bdelloidea</taxon>
        <taxon>Philodinida</taxon>
        <taxon>Philodinidae</taxon>
        <taxon>Rotaria</taxon>
    </lineage>
</organism>
<feature type="domain" description="TIR" evidence="2">
    <location>
        <begin position="698"/>
        <end position="815"/>
    </location>
</feature>
<evidence type="ECO:0000313" key="6">
    <source>
        <dbReference type="Proteomes" id="UP000663855"/>
    </source>
</evidence>
<dbReference type="SUPFAM" id="SSF52200">
    <property type="entry name" value="Toll/Interleukin receptor TIR domain"/>
    <property type="match status" value="1"/>
</dbReference>
<dbReference type="EMBL" id="CAJNOV010012364">
    <property type="protein sequence ID" value="CAF1482820.1"/>
    <property type="molecule type" value="Genomic_DNA"/>
</dbReference>
<gene>
    <name evidence="5" type="ORF">BYL167_LOCUS14049</name>
    <name evidence="3" type="ORF">CJN711_LOCUS26262</name>
    <name evidence="4" type="ORF">GIL414_LOCUS8254</name>
</gene>
<evidence type="ECO:0000313" key="4">
    <source>
        <dbReference type="EMBL" id="CAF3934559.1"/>
    </source>
</evidence>
<dbReference type="Proteomes" id="UP000663855">
    <property type="component" value="Unassembled WGS sequence"/>
</dbReference>
<feature type="region of interest" description="Disordered" evidence="1">
    <location>
        <begin position="889"/>
        <end position="910"/>
    </location>
</feature>
<dbReference type="EMBL" id="CAJOBJ010002659">
    <property type="protein sequence ID" value="CAF3934559.1"/>
    <property type="molecule type" value="Genomic_DNA"/>
</dbReference>
<accession>A0A815RUU5</accession>
<dbReference type="Pfam" id="PF13676">
    <property type="entry name" value="TIR_2"/>
    <property type="match status" value="1"/>
</dbReference>
<dbReference type="Gene3D" id="3.40.50.10140">
    <property type="entry name" value="Toll/interleukin-1 receptor homology (TIR) domain"/>
    <property type="match status" value="1"/>
</dbReference>
<dbReference type="InterPro" id="IPR043472">
    <property type="entry name" value="Macro_dom-like"/>
</dbReference>
<comment type="caution">
    <text evidence="3">The sequence shown here is derived from an EMBL/GenBank/DDBJ whole genome shotgun (WGS) entry which is preliminary data.</text>
</comment>
<proteinExistence type="predicted"/>
<dbReference type="Proteomes" id="UP000681720">
    <property type="component" value="Unassembled WGS sequence"/>
</dbReference>
<dbReference type="Gene3D" id="3.40.220.10">
    <property type="entry name" value="Leucine Aminopeptidase, subunit E, domain 1"/>
    <property type="match status" value="1"/>
</dbReference>
<feature type="compositionally biased region" description="Polar residues" evidence="1">
    <location>
        <begin position="893"/>
        <end position="903"/>
    </location>
</feature>
<dbReference type="InterPro" id="IPR035897">
    <property type="entry name" value="Toll_tir_struct_dom_sf"/>
</dbReference>
<dbReference type="InterPro" id="IPR000157">
    <property type="entry name" value="TIR_dom"/>
</dbReference>
<name>A0A815RUU5_9BILA</name>
<evidence type="ECO:0000256" key="1">
    <source>
        <dbReference type="SAM" id="MobiDB-lite"/>
    </source>
</evidence>
<dbReference type="EMBL" id="CAJOBH010004931">
    <property type="protein sequence ID" value="CAF4007758.1"/>
    <property type="molecule type" value="Genomic_DNA"/>
</dbReference>
<dbReference type="Proteomes" id="UP000681967">
    <property type="component" value="Unassembled WGS sequence"/>
</dbReference>
<dbReference type="GO" id="GO:0007165">
    <property type="term" value="P:signal transduction"/>
    <property type="evidence" value="ECO:0007669"/>
    <property type="project" value="InterPro"/>
</dbReference>
<sequence length="1118" mass="129797">MMSATTNKTIYKINHVFYRNFFVNPAFCECVQQYLHNLLSLDIAIVPIKKITNSWSPKTPTGNYNVNLLGIHENTEEVKQIVADFFNGLFKTIHCQTFTNSEVKDWLRWPSQINGRLRCLQNVMDEKLHHVFTICEAFSNNSLSVHYLAKELFSSSSSEEIDQVIQREISAVDISLPFSTEQSSLMLKEAQKITGKVAKDRRIFISKYTNSTRNNNPRYINLFGYFKLVNELKDELLNMIARRNVIALKLNLVKKFQVAFLSDDSSGKLKEIEKKHKQFGANILSQFNEFCASQLPNDDNKSSIAQIISEPKLKTFKSLSLPRNIVNRAEKHLGYIARKYLCCIITESKYRSRPYIIPKATSSQTEITKSMIDLSDSLISSSDVFNTIVFTNGSIEIRTGDISLQEVDTIVISATFNGLKEGVIERAGKFDYEKTYTDETGTRFSETNGGQLSCKQFLFSNWTPSSNTNENDLRQSIQMFISKCIEYTSVKENTKSIAFAVPDSCTNEVILANEMVNTIKNQLESKKLQMRFLFILLPEQQTLRNRFFDISIALQSIYAQFDWPSTVIKITLIGFTDGDIIKCQEKIDEYFERCIISMKLMNPNGIFHHWDQYKINAFYKYCKDRCVLPQIHRSNNELELMGTINDLREVEQKWNFFCNLVAEKLLRMPSIKHRSVTTIQTARSQTRIISEQNKFYDVILSYCQEDNRKCQCLANRLIEEGFSIWAEPVIADQQRDVSSQIDKSSCIIICISENHYEKWSCQKEARYALQSGKRVFLAKIRNDPLIGWQREIFEGKFFFQMFGSENHFDMEFGKLLLEILRYCKCNTGTIIQETSDHSKTNNNESDSFFSVEERRSIYEKKIKALTDISRIQKKEMKMLVEQLQNVMDDVNENKSTPNTQTSNDKSKDPQTSEILNWIKRWLRKSTNIIKQNLPPFSPTGDINDALFPMPEYFIEYLGLHLESFSTMQSSQLKLRNIFENDIFKRPIRQPSKRVLFGVTTIDKERTYGCYTQKTDDVASVLEAFSEKYPATDHELEKPTRLPLISLEISSPIKRQILNRRKLHDTHTLKKKEKYIPPTRKELKVYLEKFAERMHENAIQFKNFCSLTTASTDNHIQKQ</sequence>
<evidence type="ECO:0000259" key="2">
    <source>
        <dbReference type="Pfam" id="PF13676"/>
    </source>
</evidence>
<reference evidence="3" key="1">
    <citation type="submission" date="2021-02" db="EMBL/GenBank/DDBJ databases">
        <authorList>
            <person name="Nowell W R."/>
        </authorList>
    </citation>
    <scope>NUCLEOTIDE SEQUENCE</scope>
</reference>